<dbReference type="EMBL" id="JAXQNO010000010">
    <property type="protein sequence ID" value="KAK4789652.1"/>
    <property type="molecule type" value="Genomic_DNA"/>
</dbReference>
<reference evidence="2 3" key="1">
    <citation type="journal article" date="2023" name="Hortic Res">
        <title>Pangenome of water caltrop reveals structural variations and asymmetric subgenome divergence after allopolyploidization.</title>
        <authorList>
            <person name="Zhang X."/>
            <person name="Chen Y."/>
            <person name="Wang L."/>
            <person name="Yuan Y."/>
            <person name="Fang M."/>
            <person name="Shi L."/>
            <person name="Lu R."/>
            <person name="Comes H.P."/>
            <person name="Ma Y."/>
            <person name="Chen Y."/>
            <person name="Huang G."/>
            <person name="Zhou Y."/>
            <person name="Zheng Z."/>
            <person name="Qiu Y."/>
        </authorList>
    </citation>
    <scope>NUCLEOTIDE SEQUENCE [LARGE SCALE GENOMIC DNA]</scope>
    <source>
        <strain evidence="2">F231</strain>
    </source>
</reference>
<dbReference type="AlphaFoldDB" id="A0AAN7M0P5"/>
<evidence type="ECO:0000313" key="3">
    <source>
        <dbReference type="Proteomes" id="UP001346149"/>
    </source>
</evidence>
<feature type="region of interest" description="Disordered" evidence="1">
    <location>
        <begin position="274"/>
        <end position="294"/>
    </location>
</feature>
<dbReference type="PANTHER" id="PTHR37742:SF1">
    <property type="entry name" value="OS01G0810200 PROTEIN"/>
    <property type="match status" value="1"/>
</dbReference>
<gene>
    <name evidence="2" type="ORF">SAY86_016956</name>
</gene>
<name>A0AAN7M0P5_TRANT</name>
<dbReference type="InterPro" id="IPR011051">
    <property type="entry name" value="RmlC_Cupin_sf"/>
</dbReference>
<protein>
    <recommendedName>
        <fullName evidence="4">Cupin type-1 domain-containing protein</fullName>
    </recommendedName>
</protein>
<accession>A0AAN7M0P5</accession>
<dbReference type="SUPFAM" id="SSF51182">
    <property type="entry name" value="RmlC-like cupins"/>
    <property type="match status" value="1"/>
</dbReference>
<organism evidence="2 3">
    <name type="scientific">Trapa natans</name>
    <name type="common">Water chestnut</name>
    <dbReference type="NCBI Taxonomy" id="22666"/>
    <lineage>
        <taxon>Eukaryota</taxon>
        <taxon>Viridiplantae</taxon>
        <taxon>Streptophyta</taxon>
        <taxon>Embryophyta</taxon>
        <taxon>Tracheophyta</taxon>
        <taxon>Spermatophyta</taxon>
        <taxon>Magnoliopsida</taxon>
        <taxon>eudicotyledons</taxon>
        <taxon>Gunneridae</taxon>
        <taxon>Pentapetalae</taxon>
        <taxon>rosids</taxon>
        <taxon>malvids</taxon>
        <taxon>Myrtales</taxon>
        <taxon>Lythraceae</taxon>
        <taxon>Trapa</taxon>
    </lineage>
</organism>
<proteinExistence type="predicted"/>
<dbReference type="InterPro" id="IPR014710">
    <property type="entry name" value="RmlC-like_jellyroll"/>
</dbReference>
<dbReference type="Proteomes" id="UP001346149">
    <property type="component" value="Unassembled WGS sequence"/>
</dbReference>
<evidence type="ECO:0000256" key="1">
    <source>
        <dbReference type="SAM" id="MobiDB-lite"/>
    </source>
</evidence>
<sequence>MANPRRGSYPLPQTTISLESAVPPQIFAQRNPLFSSSAVIHFLKKPHAFPFLLSVFLFLTWISLRLQSPSSNFSSPPHLRDDVVKWNKEDDSKANLVRFSASVLAKDKRGWLVNPVSLLRDSGIAGGAVSCASVHLGEIRPGGVRGNHRHYDCNETFVIWGAKTRFRLENIKIVGKDYAEVVIGADEVAVATSPRGTAHALVNTDPTRTTFFLGCQDSIINYTRSGTDFNVWKDLLQVALESYLFYVFIEIICRLLNSKRRYWEAEDSDLNQVEEKSKMVSSSSSHGGGTSKAEANLHGKSSIGCMSSTVQLVCKYLNHLKLLITIGSPTTFPLAEIFCSYSMNSLESFCYDTTALLLPLILPKKRWKLLDAIEKCDEDLTALKKIINTVCSISVPDGSVSDRPPSLVQCMNLGLREGAISSAPSRLPDRNGNWAPLCQESHQHRKKVIGMGMEETREGLQGLGVGGE</sequence>
<comment type="caution">
    <text evidence="2">The sequence shown here is derived from an EMBL/GenBank/DDBJ whole genome shotgun (WGS) entry which is preliminary data.</text>
</comment>
<dbReference type="Gene3D" id="2.60.120.10">
    <property type="entry name" value="Jelly Rolls"/>
    <property type="match status" value="1"/>
</dbReference>
<evidence type="ECO:0008006" key="4">
    <source>
        <dbReference type="Google" id="ProtNLM"/>
    </source>
</evidence>
<keyword evidence="3" id="KW-1185">Reference proteome</keyword>
<evidence type="ECO:0000313" key="2">
    <source>
        <dbReference type="EMBL" id="KAK4789652.1"/>
    </source>
</evidence>
<dbReference type="GO" id="GO:0005768">
    <property type="term" value="C:endosome"/>
    <property type="evidence" value="ECO:0007669"/>
    <property type="project" value="TreeGrafter"/>
</dbReference>
<dbReference type="GO" id="GO:0005802">
    <property type="term" value="C:trans-Golgi network"/>
    <property type="evidence" value="ECO:0007669"/>
    <property type="project" value="TreeGrafter"/>
</dbReference>
<dbReference type="PANTHER" id="PTHR37742">
    <property type="entry name" value="OS01G0810200 PROTEIN"/>
    <property type="match status" value="1"/>
</dbReference>